<dbReference type="AlphaFoldDB" id="J4UCB3"/>
<proteinExistence type="predicted"/>
<dbReference type="KEGG" id="tasa:A1Q1_02332"/>
<evidence type="ECO:0000313" key="1">
    <source>
        <dbReference type="EMBL" id="EJT48605.1"/>
    </source>
</evidence>
<comment type="caution">
    <text evidence="1">The sequence shown here is derived from an EMBL/GenBank/DDBJ whole genome shotgun (WGS) entry which is preliminary data.</text>
</comment>
<dbReference type="VEuPathDB" id="FungiDB:A1Q1_02332"/>
<dbReference type="GeneID" id="25985846"/>
<gene>
    <name evidence="1" type="ORF">A1Q1_02332</name>
</gene>
<organism evidence="1 2">
    <name type="scientific">Trichosporon asahii var. asahii (strain ATCC 90039 / CBS 2479 / JCM 2466 / KCTC 7840 / NBRC 103889/ NCYC 2677 / UAMH 7654)</name>
    <name type="common">Yeast</name>
    <dbReference type="NCBI Taxonomy" id="1186058"/>
    <lineage>
        <taxon>Eukaryota</taxon>
        <taxon>Fungi</taxon>
        <taxon>Dikarya</taxon>
        <taxon>Basidiomycota</taxon>
        <taxon>Agaricomycotina</taxon>
        <taxon>Tremellomycetes</taxon>
        <taxon>Trichosporonales</taxon>
        <taxon>Trichosporonaceae</taxon>
        <taxon>Trichosporon</taxon>
    </lineage>
</organism>
<dbReference type="Proteomes" id="UP000002748">
    <property type="component" value="Unassembled WGS sequence"/>
</dbReference>
<dbReference type="HOGENOM" id="CLU_947280_0_0_1"/>
<name>J4UCB3_TRIAS</name>
<dbReference type="RefSeq" id="XP_014180752.1">
    <property type="nucleotide sequence ID" value="XM_014325277.1"/>
</dbReference>
<accession>J4UCB3</accession>
<sequence>MVGSLTGVQTAAEELAADEGTLVQIAVALDVEIGEVGEVTASLALRLPRQGATNAAALVATTVPEGVADTVTEEFGVPSLDTLAHLVAVELQHGLTTAAGTRHCLMTGRTGASVTTERAFVTTRAGLRARLPTCWDRRLAVRTRIPWKLGERGRTAGASRDDDGRSGTRRWRNRVRVAALGTRVYTALVHLAARALTGESANPLLILRRTQFLILQIPAARDDLLVLTTIAAHGLDLVTGRARTEVTQLITLVLATVALLRARLVADRSQSSIVRVSRRALDSQSRAVAGTLDD</sequence>
<dbReference type="EMBL" id="ALBS01000196">
    <property type="protein sequence ID" value="EJT48605.1"/>
    <property type="molecule type" value="Genomic_DNA"/>
</dbReference>
<protein>
    <submittedName>
        <fullName evidence="1">Uncharacterized protein</fullName>
    </submittedName>
</protein>
<reference evidence="1 2" key="1">
    <citation type="journal article" date="2012" name="Eukaryot. Cell">
        <title>Draft genome sequence of CBS 2479, the standard type strain of Trichosporon asahii.</title>
        <authorList>
            <person name="Yang R.Y."/>
            <person name="Li H.T."/>
            <person name="Zhu H."/>
            <person name="Zhou G.P."/>
            <person name="Wang M."/>
            <person name="Wang L."/>
        </authorList>
    </citation>
    <scope>NUCLEOTIDE SEQUENCE [LARGE SCALE GENOMIC DNA]</scope>
    <source>
        <strain evidence="2">ATCC 90039 / CBS 2479 / JCM 2466 / KCTC 7840 / NCYC 2677 / UAMH 7654</strain>
    </source>
</reference>
<evidence type="ECO:0000313" key="2">
    <source>
        <dbReference type="Proteomes" id="UP000002748"/>
    </source>
</evidence>